<sequence>MSSSGEFNPMSTFGSESLVGKQANDFDDDDEFDNDDTPRDPNFSYHPIACATCRSMHKKCDKKLPICSECQLRGRECIYREPKKKGRIRGGKNKKKKDTGAPGSSTNQLAISQNQASNLLISSENEIQGSRLKYSQRKDPYPVPTNPEQDFELRKKLTMLIPSTLNNLLSENYSLYKQFLKINTIDSYFNIVSGGHPVVGRKVLEDFLFTENPYNNTELMALVFSIQALVEQRLGRRERAMEDINISKQLLSSLFDKCDDFFVVSTFNYISYFFAGEGDDSRARFYLNNVDYYFKEKNLLDHDNLTPEMKNLDKVKTVTRLSIDSQNYHSTEDEHFMCTRLTLIYRYATGRQMPEEYMTIAKQKITPQNVISYLGLLDSVCSFLTLHNQTFSFTPEQRELATITDSMVYHGSRMRILIEAGIRGHLIEVSANKIIDETTKETFPVVPVALTSVVAGACKVHLSIIRMIRVGKRVNLAEGIDYYDYVAKGLRALKILGTRYGRVNKFCGIIMKEQAEVIEGTNTVNSIEELTSQIAKRQQPPTQQPVINTQTAPTMNPNLPFGNVNPQPPRFEEIMSSSSSSTSSPYTSSSSSGEFQSPQQAFIPINPTNNTLNDPSVSELLSQICNTISVQASSMRNNSIQSQQHSFDVNMINQTHLPPSFADINPQHLQHNFLPTVTNIPPTYGSEVFMPSEELEQILGSFENEEQSFNDYD</sequence>
<accession>D2VRM9</accession>
<keyword evidence="9" id="KW-1185">Reference proteome</keyword>
<feature type="compositionally biased region" description="Polar residues" evidence="6">
    <location>
        <begin position="1"/>
        <end position="15"/>
    </location>
</feature>
<dbReference type="RefSeq" id="XP_002673234.1">
    <property type="nucleotide sequence ID" value="XM_002673188.1"/>
</dbReference>
<evidence type="ECO:0000313" key="9">
    <source>
        <dbReference type="Proteomes" id="UP000006671"/>
    </source>
</evidence>
<dbReference type="GO" id="GO:0000981">
    <property type="term" value="F:DNA-binding transcription factor activity, RNA polymerase II-specific"/>
    <property type="evidence" value="ECO:0007669"/>
    <property type="project" value="InterPro"/>
</dbReference>
<feature type="region of interest" description="Disordered" evidence="6">
    <location>
        <begin position="1"/>
        <end position="41"/>
    </location>
</feature>
<feature type="compositionally biased region" description="Polar residues" evidence="6">
    <location>
        <begin position="535"/>
        <end position="557"/>
    </location>
</feature>
<evidence type="ECO:0000256" key="5">
    <source>
        <dbReference type="ARBA" id="ARBA00023242"/>
    </source>
</evidence>
<dbReference type="CDD" id="cd00067">
    <property type="entry name" value="GAL4"/>
    <property type="match status" value="1"/>
</dbReference>
<dbReference type="SUPFAM" id="SSF57701">
    <property type="entry name" value="Zn2/Cys6 DNA-binding domain"/>
    <property type="match status" value="1"/>
</dbReference>
<dbReference type="PANTHER" id="PTHR47338">
    <property type="entry name" value="ZN(II)2CYS6 TRANSCRIPTION FACTOR (EUROFUNG)-RELATED"/>
    <property type="match status" value="1"/>
</dbReference>
<evidence type="ECO:0000313" key="8">
    <source>
        <dbReference type="EMBL" id="EFC40490.1"/>
    </source>
</evidence>
<feature type="domain" description="Zn(2)-C6 fungal-type" evidence="7">
    <location>
        <begin position="49"/>
        <end position="79"/>
    </location>
</feature>
<dbReference type="SMART" id="SM00066">
    <property type="entry name" value="GAL4"/>
    <property type="match status" value="1"/>
</dbReference>
<evidence type="ECO:0000256" key="3">
    <source>
        <dbReference type="ARBA" id="ARBA00023015"/>
    </source>
</evidence>
<dbReference type="Proteomes" id="UP000006671">
    <property type="component" value="Unassembled WGS sequence"/>
</dbReference>
<dbReference type="Pfam" id="PF00172">
    <property type="entry name" value="Zn_clus"/>
    <property type="match status" value="1"/>
</dbReference>
<gene>
    <name evidence="8" type="ORF">NAEGRDRAFT_71642</name>
</gene>
<dbReference type="InterPro" id="IPR050815">
    <property type="entry name" value="TF_fung"/>
</dbReference>
<evidence type="ECO:0000256" key="6">
    <source>
        <dbReference type="SAM" id="MobiDB-lite"/>
    </source>
</evidence>
<feature type="compositionally biased region" description="Polar residues" evidence="6">
    <location>
        <begin position="593"/>
        <end position="610"/>
    </location>
</feature>
<evidence type="ECO:0000256" key="4">
    <source>
        <dbReference type="ARBA" id="ARBA00023163"/>
    </source>
</evidence>
<reference evidence="8 9" key="1">
    <citation type="journal article" date="2010" name="Cell">
        <title>The genome of Naegleria gruberi illuminates early eukaryotic versatility.</title>
        <authorList>
            <person name="Fritz-Laylin L.K."/>
            <person name="Prochnik S.E."/>
            <person name="Ginger M.L."/>
            <person name="Dacks J.B."/>
            <person name="Carpenter M.L."/>
            <person name="Field M.C."/>
            <person name="Kuo A."/>
            <person name="Paredez A."/>
            <person name="Chapman J."/>
            <person name="Pham J."/>
            <person name="Shu S."/>
            <person name="Neupane R."/>
            <person name="Cipriano M."/>
            <person name="Mancuso J."/>
            <person name="Tu H."/>
            <person name="Salamov A."/>
            <person name="Lindquist E."/>
            <person name="Shapiro H."/>
            <person name="Lucas S."/>
            <person name="Grigoriev I.V."/>
            <person name="Cande W.Z."/>
            <person name="Fulton C."/>
            <person name="Rokhsar D.S."/>
            <person name="Dawson S.C."/>
        </authorList>
    </citation>
    <scope>NUCLEOTIDE SEQUENCE [LARGE SCALE GENOMIC DNA]</scope>
    <source>
        <strain evidence="8 9">NEG-M</strain>
    </source>
</reference>
<comment type="subcellular location">
    <subcellularLocation>
        <location evidence="1">Nucleus</location>
    </subcellularLocation>
</comment>
<protein>
    <submittedName>
        <fullName evidence="8">Predicted protein</fullName>
    </submittedName>
</protein>
<dbReference type="PANTHER" id="PTHR47338:SF5">
    <property type="entry name" value="ZN(II)2CYS6 TRANSCRIPTION FACTOR (EUROFUNG)"/>
    <property type="match status" value="1"/>
</dbReference>
<dbReference type="OMA" id="GIRGHLI"/>
<organism evidence="9">
    <name type="scientific">Naegleria gruberi</name>
    <name type="common">Amoeba</name>
    <dbReference type="NCBI Taxonomy" id="5762"/>
    <lineage>
        <taxon>Eukaryota</taxon>
        <taxon>Discoba</taxon>
        <taxon>Heterolobosea</taxon>
        <taxon>Tetramitia</taxon>
        <taxon>Eutetramitia</taxon>
        <taxon>Vahlkampfiidae</taxon>
        <taxon>Naegleria</taxon>
    </lineage>
</organism>
<proteinExistence type="predicted"/>
<feature type="compositionally biased region" description="Acidic residues" evidence="6">
    <location>
        <begin position="25"/>
        <end position="35"/>
    </location>
</feature>
<feature type="region of interest" description="Disordered" evidence="6">
    <location>
        <begin position="535"/>
        <end position="610"/>
    </location>
</feature>
<dbReference type="GeneID" id="8851062"/>
<feature type="compositionally biased region" description="Low complexity" evidence="6">
    <location>
        <begin position="576"/>
        <end position="592"/>
    </location>
</feature>
<dbReference type="GO" id="GO:0005634">
    <property type="term" value="C:nucleus"/>
    <property type="evidence" value="ECO:0007669"/>
    <property type="project" value="UniProtKB-SubCell"/>
</dbReference>
<feature type="region of interest" description="Disordered" evidence="6">
    <location>
        <begin position="85"/>
        <end position="109"/>
    </location>
</feature>
<dbReference type="OrthoDB" id="3862662at2759"/>
<feature type="compositionally biased region" description="Basic residues" evidence="6">
    <location>
        <begin position="85"/>
        <end position="97"/>
    </location>
</feature>
<dbReference type="PROSITE" id="PS00463">
    <property type="entry name" value="ZN2_CY6_FUNGAL_1"/>
    <property type="match status" value="1"/>
</dbReference>
<dbReference type="KEGG" id="ngr:NAEGRDRAFT_71642"/>
<dbReference type="Gene3D" id="4.10.240.10">
    <property type="entry name" value="Zn(2)-C6 fungal-type DNA-binding domain"/>
    <property type="match status" value="1"/>
</dbReference>
<dbReference type="PROSITE" id="PS50048">
    <property type="entry name" value="ZN2_CY6_FUNGAL_2"/>
    <property type="match status" value="1"/>
</dbReference>
<dbReference type="InterPro" id="IPR001138">
    <property type="entry name" value="Zn2Cys6_DnaBD"/>
</dbReference>
<dbReference type="InterPro" id="IPR036864">
    <property type="entry name" value="Zn2-C6_fun-type_DNA-bd_sf"/>
</dbReference>
<keyword evidence="4" id="KW-0804">Transcription</keyword>
<dbReference type="InParanoid" id="D2VRM9"/>
<keyword evidence="5" id="KW-0539">Nucleus</keyword>
<evidence type="ECO:0000259" key="7">
    <source>
        <dbReference type="PROSITE" id="PS50048"/>
    </source>
</evidence>
<keyword evidence="3" id="KW-0805">Transcription regulation</keyword>
<name>D2VRM9_NAEGR</name>
<evidence type="ECO:0000256" key="2">
    <source>
        <dbReference type="ARBA" id="ARBA00022723"/>
    </source>
</evidence>
<dbReference type="EMBL" id="GG738892">
    <property type="protein sequence ID" value="EFC40490.1"/>
    <property type="molecule type" value="Genomic_DNA"/>
</dbReference>
<dbReference type="AlphaFoldDB" id="D2VRM9"/>
<dbReference type="VEuPathDB" id="AmoebaDB:NAEGRDRAFT_71642"/>
<keyword evidence="2" id="KW-0479">Metal-binding</keyword>
<evidence type="ECO:0000256" key="1">
    <source>
        <dbReference type="ARBA" id="ARBA00004123"/>
    </source>
</evidence>
<dbReference type="GO" id="GO:0008270">
    <property type="term" value="F:zinc ion binding"/>
    <property type="evidence" value="ECO:0007669"/>
    <property type="project" value="InterPro"/>
</dbReference>